<evidence type="ECO:0000259" key="7">
    <source>
        <dbReference type="Pfam" id="PF00892"/>
    </source>
</evidence>
<comment type="caution">
    <text evidence="8">The sequence shown here is derived from an EMBL/GenBank/DDBJ whole genome shotgun (WGS) entry which is preliminary data.</text>
</comment>
<dbReference type="PANTHER" id="PTHR31218">
    <property type="entry name" value="WAT1-RELATED PROTEIN"/>
    <property type="match status" value="1"/>
</dbReference>
<evidence type="ECO:0000256" key="2">
    <source>
        <dbReference type="ARBA" id="ARBA00007635"/>
    </source>
</evidence>
<feature type="transmembrane region" description="Helical" evidence="6">
    <location>
        <begin position="215"/>
        <end position="236"/>
    </location>
</feature>
<feature type="transmembrane region" description="Helical" evidence="6">
    <location>
        <begin position="71"/>
        <end position="93"/>
    </location>
</feature>
<reference evidence="8" key="1">
    <citation type="submission" date="2022-02" db="EMBL/GenBank/DDBJ databases">
        <authorList>
            <person name="Henning P.M."/>
            <person name="McCubbin A.G."/>
            <person name="Shore J.S."/>
        </authorList>
    </citation>
    <scope>NUCLEOTIDE SEQUENCE</scope>
    <source>
        <strain evidence="8">F60SS</strain>
        <tissue evidence="8">Leaves</tissue>
    </source>
</reference>
<dbReference type="Proteomes" id="UP001141552">
    <property type="component" value="Unassembled WGS sequence"/>
</dbReference>
<name>A0A9Q0FGI9_9ROSI</name>
<dbReference type="EMBL" id="JAKUCV010005773">
    <property type="protein sequence ID" value="KAJ4829941.1"/>
    <property type="molecule type" value="Genomic_DNA"/>
</dbReference>
<feature type="domain" description="EamA" evidence="7">
    <location>
        <begin position="185"/>
        <end position="323"/>
    </location>
</feature>
<feature type="transmembrane region" description="Helical" evidence="6">
    <location>
        <begin position="38"/>
        <end position="59"/>
    </location>
</feature>
<keyword evidence="5 6" id="KW-0472">Membrane</keyword>
<evidence type="ECO:0000313" key="8">
    <source>
        <dbReference type="EMBL" id="KAJ4829941.1"/>
    </source>
</evidence>
<dbReference type="InterPro" id="IPR000620">
    <property type="entry name" value="EamA_dom"/>
</dbReference>
<comment type="subcellular location">
    <subcellularLocation>
        <location evidence="1 6">Membrane</location>
        <topology evidence="1 6">Multi-pass membrane protein</topology>
    </subcellularLocation>
</comment>
<dbReference type="InterPro" id="IPR030184">
    <property type="entry name" value="WAT1-related"/>
</dbReference>
<keyword evidence="4 6" id="KW-1133">Transmembrane helix</keyword>
<feature type="transmembrane region" description="Helical" evidence="6">
    <location>
        <begin position="248"/>
        <end position="271"/>
    </location>
</feature>
<reference evidence="8" key="2">
    <citation type="journal article" date="2023" name="Plants (Basel)">
        <title>Annotation of the Turnera subulata (Passifloraceae) Draft Genome Reveals the S-Locus Evolved after the Divergence of Turneroideae from Passifloroideae in a Stepwise Manner.</title>
        <authorList>
            <person name="Henning P.M."/>
            <person name="Roalson E.H."/>
            <person name="Mir W."/>
            <person name="McCubbin A.G."/>
            <person name="Shore J.S."/>
        </authorList>
    </citation>
    <scope>NUCLEOTIDE SEQUENCE</scope>
    <source>
        <strain evidence="8">F60SS</strain>
    </source>
</reference>
<comment type="similarity">
    <text evidence="2 6">Belongs to the drug/metabolite transporter (DMT) superfamily. Plant drug/metabolite exporter (P-DME) (TC 2.A.7.4) family.</text>
</comment>
<feature type="transmembrane region" description="Helical" evidence="6">
    <location>
        <begin position="132"/>
        <end position="152"/>
    </location>
</feature>
<dbReference type="SUPFAM" id="SSF103481">
    <property type="entry name" value="Multidrug resistance efflux transporter EmrE"/>
    <property type="match status" value="2"/>
</dbReference>
<dbReference type="GO" id="GO:0016020">
    <property type="term" value="C:membrane"/>
    <property type="evidence" value="ECO:0007669"/>
    <property type="project" value="UniProtKB-SubCell"/>
</dbReference>
<keyword evidence="9" id="KW-1185">Reference proteome</keyword>
<dbReference type="InterPro" id="IPR037185">
    <property type="entry name" value="EmrE-like"/>
</dbReference>
<gene>
    <name evidence="8" type="ORF">Tsubulata_045440</name>
</gene>
<dbReference type="GO" id="GO:0022857">
    <property type="term" value="F:transmembrane transporter activity"/>
    <property type="evidence" value="ECO:0007669"/>
    <property type="project" value="InterPro"/>
</dbReference>
<keyword evidence="3 6" id="KW-0812">Transmembrane</keyword>
<evidence type="ECO:0000256" key="3">
    <source>
        <dbReference type="ARBA" id="ARBA00022692"/>
    </source>
</evidence>
<evidence type="ECO:0000256" key="4">
    <source>
        <dbReference type="ARBA" id="ARBA00022989"/>
    </source>
</evidence>
<feature type="transmembrane region" description="Helical" evidence="6">
    <location>
        <begin position="184"/>
        <end position="203"/>
    </location>
</feature>
<evidence type="ECO:0000256" key="6">
    <source>
        <dbReference type="RuleBase" id="RU363077"/>
    </source>
</evidence>
<evidence type="ECO:0000256" key="5">
    <source>
        <dbReference type="ARBA" id="ARBA00023136"/>
    </source>
</evidence>
<evidence type="ECO:0000256" key="1">
    <source>
        <dbReference type="ARBA" id="ARBA00004141"/>
    </source>
</evidence>
<feature type="transmembrane region" description="Helical" evidence="6">
    <location>
        <begin position="305"/>
        <end position="325"/>
    </location>
</feature>
<evidence type="ECO:0000313" key="9">
    <source>
        <dbReference type="Proteomes" id="UP001141552"/>
    </source>
</evidence>
<feature type="domain" description="EamA" evidence="7">
    <location>
        <begin position="11"/>
        <end position="150"/>
    </location>
</feature>
<protein>
    <recommendedName>
        <fullName evidence="6">WAT1-related protein</fullName>
    </recommendedName>
</protein>
<accession>A0A9Q0FGI9</accession>
<feature type="transmembrane region" description="Helical" evidence="6">
    <location>
        <begin position="278"/>
        <end position="299"/>
    </location>
</feature>
<organism evidence="8 9">
    <name type="scientific">Turnera subulata</name>
    <dbReference type="NCBI Taxonomy" id="218843"/>
    <lineage>
        <taxon>Eukaryota</taxon>
        <taxon>Viridiplantae</taxon>
        <taxon>Streptophyta</taxon>
        <taxon>Embryophyta</taxon>
        <taxon>Tracheophyta</taxon>
        <taxon>Spermatophyta</taxon>
        <taxon>Magnoliopsida</taxon>
        <taxon>eudicotyledons</taxon>
        <taxon>Gunneridae</taxon>
        <taxon>Pentapetalae</taxon>
        <taxon>rosids</taxon>
        <taxon>fabids</taxon>
        <taxon>Malpighiales</taxon>
        <taxon>Passifloraceae</taxon>
        <taxon>Turnera</taxon>
    </lineage>
</organism>
<dbReference type="Pfam" id="PF00892">
    <property type="entry name" value="EamA"/>
    <property type="match status" value="2"/>
</dbReference>
<dbReference type="AlphaFoldDB" id="A0A9Q0FGI9"/>
<proteinExistence type="inferred from homology"/>
<dbReference type="OrthoDB" id="1728340at2759"/>
<feature type="transmembrane region" description="Helical" evidence="6">
    <location>
        <begin position="99"/>
        <end position="120"/>
    </location>
</feature>
<sequence>MAMQGLLPFLAMVIVQLGYTGMNTTSKLAMDYSNMKPLVLVAYRQIFATFVMIPFAYFLERKTRPKITMSVLFQIFLCSVTGITGNQVLFFVGLQKSSLTIATALTNILPAVTFLLAVISRQESVGIKRITGQAKVIGTLLCVGGAMFLTFYNGPIINIGESKIHWKYASNSGDHSSHHQSNSVLGSLIVIASTISWAVWYIIQAKVSEQFPAPYTSTLLMCFMGSIQCAVIGASVNHHKSDWSLNSPIRLVASLYAGIVCTALAVFLTSWTIQRKGALYVSIFSPLLLILVAIVGWAILHEEIYVGTIVGSVLIVMGLYAVLWGKDKETKMKTKGISVVMPLEMVDGSNDLELQLPKESGSNKELIANVEENGTIKSNEDEEKNLGLS</sequence>